<reference evidence="13" key="1">
    <citation type="journal article" date="2013" name="Genome Announc.">
        <title>Draft genome sequence of Botrytis cinerea BcDW1, inoculum for noble rot of grape berries.</title>
        <authorList>
            <person name="Blanco-Ulate B."/>
            <person name="Allen G."/>
            <person name="Powell A.L."/>
            <person name="Cantu D."/>
        </authorList>
    </citation>
    <scope>NUCLEOTIDE SEQUENCE [LARGE SCALE GENOMIC DNA]</scope>
    <source>
        <strain evidence="13">BcDW1</strain>
    </source>
</reference>
<feature type="domain" description="C3H1-type" evidence="9">
    <location>
        <begin position="640"/>
        <end position="667"/>
    </location>
</feature>
<keyword evidence="2 8" id="KW-0479">Metal-binding</keyword>
<dbReference type="InterPro" id="IPR002893">
    <property type="entry name" value="Znf_MYND"/>
</dbReference>
<dbReference type="SUPFAM" id="SSF57850">
    <property type="entry name" value="RING/U-box"/>
    <property type="match status" value="1"/>
</dbReference>
<keyword evidence="6 8" id="KW-0862">Zinc</keyword>
<keyword evidence="5" id="KW-0833">Ubl conjugation pathway</keyword>
<feature type="zinc finger region" description="C3H1-type" evidence="8">
    <location>
        <begin position="605"/>
        <end position="632"/>
    </location>
</feature>
<dbReference type="SUPFAM" id="SSF144232">
    <property type="entry name" value="HIT/MYND zinc finger-like"/>
    <property type="match status" value="1"/>
</dbReference>
<dbReference type="Pfam" id="PF01753">
    <property type="entry name" value="zf-MYND"/>
    <property type="match status" value="1"/>
</dbReference>
<dbReference type="InterPro" id="IPR035979">
    <property type="entry name" value="RBD_domain_sf"/>
</dbReference>
<evidence type="ECO:0000259" key="11">
    <source>
        <dbReference type="PROSITE" id="PS51873"/>
    </source>
</evidence>
<evidence type="ECO:0000256" key="5">
    <source>
        <dbReference type="ARBA" id="ARBA00022786"/>
    </source>
</evidence>
<feature type="zinc finger region" description="C3H1-type" evidence="8">
    <location>
        <begin position="640"/>
        <end position="667"/>
    </location>
</feature>
<gene>
    <name evidence="12" type="ORF">BcDW1_8912</name>
</gene>
<dbReference type="Pfam" id="PF14608">
    <property type="entry name" value="zf-CCCH_2"/>
    <property type="match status" value="2"/>
</dbReference>
<evidence type="ECO:0000313" key="13">
    <source>
        <dbReference type="Proteomes" id="UP000012045"/>
    </source>
</evidence>
<dbReference type="Gene3D" id="4.10.1000.10">
    <property type="entry name" value="Zinc finger, CCCH-type"/>
    <property type="match status" value="1"/>
</dbReference>
<evidence type="ECO:0000256" key="2">
    <source>
        <dbReference type="ARBA" id="ARBA00022723"/>
    </source>
</evidence>
<dbReference type="SUPFAM" id="SSF90229">
    <property type="entry name" value="CCCH zinc finger"/>
    <property type="match status" value="3"/>
</dbReference>
<evidence type="ECO:0000256" key="8">
    <source>
        <dbReference type="PROSITE-ProRule" id="PRU00723"/>
    </source>
</evidence>
<feature type="domain" description="C3H1-type" evidence="9">
    <location>
        <begin position="674"/>
        <end position="701"/>
    </location>
</feature>
<dbReference type="Gene3D" id="6.10.140.2220">
    <property type="match status" value="1"/>
</dbReference>
<evidence type="ECO:0000259" key="9">
    <source>
        <dbReference type="PROSITE" id="PS50103"/>
    </source>
</evidence>
<dbReference type="InterPro" id="IPR036855">
    <property type="entry name" value="Znf_CCCH_sf"/>
</dbReference>
<evidence type="ECO:0000256" key="1">
    <source>
        <dbReference type="ARBA" id="ARBA00022679"/>
    </source>
</evidence>
<dbReference type="Pfam" id="PF14737">
    <property type="entry name" value="DUF4470"/>
    <property type="match status" value="1"/>
</dbReference>
<organism evidence="12 13">
    <name type="scientific">Botryotinia fuckeliana (strain BcDW1)</name>
    <name type="common">Noble rot fungus</name>
    <name type="synonym">Botrytis cinerea</name>
    <dbReference type="NCBI Taxonomy" id="1290391"/>
    <lineage>
        <taxon>Eukaryota</taxon>
        <taxon>Fungi</taxon>
        <taxon>Dikarya</taxon>
        <taxon>Ascomycota</taxon>
        <taxon>Pezizomycotina</taxon>
        <taxon>Leotiomycetes</taxon>
        <taxon>Helotiales</taxon>
        <taxon>Sclerotiniaceae</taxon>
        <taxon>Botrytis</taxon>
    </lineage>
</organism>
<sequence length="1463" mass="164964">MVESSQKLSKVTCANFDQDEGVKGIPCTKTASKACNGCFLVQYCSRDCQVAHWQTHKKDCKSPFMKKSWRPQWDVEKRRPTFIRDNDDPALGDQPVTMLQHGRKKYLWGNVPAIDIIQSCQNEGKDLPEQLKLLFAASGDIRNVVKSLVELPITYRGECELIINDKDFDVVARNAMLLLTALVFDPIEAADIMIHIWYSAFITESNLQKLQDKILPMIEDVCEKVAGRPGKSLQSKTWTFGTRTISLVLPKASWDLLPSFFKVPDGLSASKAQRVMVETTLSPSRRDNLERELYTRPPAWRVCATKFRSDGVLLPFGQSRKDFKMPNPTLFQSTDFWPMMDSADPLEGWPFEEYLSKPSPARNDVYGSLYFYIQDQLQRFCKRIENLTIRFQLFELDALHLPGILKERGIGKDYFDRIEVSNIGDRAYIGPLKLLTTFAPCLKRKSQNPHATLLVLFLNAVQESRTDKDYIDSITTDSAKLDRYMPIQLDMLQPYNADFLKHNDARSRFQDVDELFNRFVKECYLYEISEMEGLKIKTKNTLVEKWPFRFRNGAKQEEFDMLMASGHLGSESHDTTITTNTPDPILLLMFGNENQPLGQNLRPIATKLIACRFLAKGHCQKGEDCPFSHGTEPAAPSQKSSVTPLCSFFARGRCQRGDNCPFSHEIEVETSSETPFRTTCSFFSRGKCTRGSNCLYLHTSIVPDHKETKHLYTQHTKKTGSISSTATDTSFDALNVPSAATKNYDNVPNGMVARAISGVLAIFGDGGKVYKISVPSDFTTIRITGLPQDTNIKYIETMLARLDLPTFGSCIRITSIGTPPSVLAYLRLEDSTVGSVLSEELESGWRRFKIYSGLKASPIPTNLFPVSGFSSEVDFHEVFLSWYRSSKMAVLKYANEDIANMICINFNDGYYRVLGKHLACDSPIISHILTDQKHKLLCVLKNVPAFADKEDILGVMDEKYRPDEFEIGRPSYEASDEASREYVKKLCSAIGPVESWNPVQDPAAKRVKVRVRFQDESDVWEAIAQLNNKNIEILGKGKLMAQQIISTQFKVITKIYLAVQSQVEEDRKSLIEQKITIRAYPSTDVAKKFTTLKIEGEPGENFANAKNRLQKVLIGTVAVAGGKPVWNDYFMQPIGLMKIKRVENDYNVVIDRDRTRQQLRLYGFSRDIGNAQHTLHKIITSEVEGYAIKLTPSDFLWVAGGGFDQIVSVLGKDVASIDILSNPKKILLSGSPKNYHTAMTILKLGGAATSKIDKGETCDGKDNCSVCWCPAECPVRTNCGHLYCLQCFEHLCSLITSSDLEVSINCTAIGCDAVLSLQEIEQNLPSRSFEQVLDASFTSYIHHHRDDFNYCPTVDCEQVYRVNIPTKSRTCAKCLVETCSPCHASHQGQTCADYKYKKHARDEAHIMDEEKCSDHLSVKNEKLGLEEGVETDLVRLDVPKVKRGMGFHGTQMLERIQQELGGW</sequence>
<dbReference type="InterPro" id="IPR000571">
    <property type="entry name" value="Znf_CCCH"/>
</dbReference>
<dbReference type="Proteomes" id="UP000012045">
    <property type="component" value="Unassembled WGS sequence"/>
</dbReference>
<dbReference type="InterPro" id="IPR052452">
    <property type="entry name" value="Ankyrin-MYND_dom_contain_2"/>
</dbReference>
<dbReference type="SUPFAM" id="SSF54928">
    <property type="entry name" value="RNA-binding domain, RBD"/>
    <property type="match status" value="1"/>
</dbReference>
<dbReference type="GO" id="GO:0008270">
    <property type="term" value="F:zinc ion binding"/>
    <property type="evidence" value="ECO:0007669"/>
    <property type="project" value="UniProtKB-KW"/>
</dbReference>
<dbReference type="EMBL" id="KB708037">
    <property type="protein sequence ID" value="EMR82419.1"/>
    <property type="molecule type" value="Genomic_DNA"/>
</dbReference>
<dbReference type="PROSITE" id="PS50103">
    <property type="entry name" value="ZF_C3H1"/>
    <property type="match status" value="3"/>
</dbReference>
<keyword evidence="1" id="KW-0808">Transferase</keyword>
<name>M7TMQ8_BOTF1</name>
<dbReference type="PANTHER" id="PTHR24150">
    <property type="entry name" value="ANKYRIN REPEAT AND MYND DOMAIN-CONTAINING PROTEIN 2"/>
    <property type="match status" value="1"/>
</dbReference>
<evidence type="ECO:0000256" key="4">
    <source>
        <dbReference type="ARBA" id="ARBA00022771"/>
    </source>
</evidence>
<dbReference type="PROSITE" id="PS50865">
    <property type="entry name" value="ZF_MYND_2"/>
    <property type="match status" value="1"/>
</dbReference>
<evidence type="ECO:0000256" key="7">
    <source>
        <dbReference type="PROSITE-ProRule" id="PRU00134"/>
    </source>
</evidence>
<feature type="domain" description="MYND-type" evidence="10">
    <location>
        <begin position="24"/>
        <end position="60"/>
    </location>
</feature>
<dbReference type="InterPro" id="IPR027974">
    <property type="entry name" value="DUF4470"/>
</dbReference>
<accession>M7TMQ8</accession>
<dbReference type="Pfam" id="PF00642">
    <property type="entry name" value="zf-CCCH"/>
    <property type="match status" value="1"/>
</dbReference>
<dbReference type="GO" id="GO:0016740">
    <property type="term" value="F:transferase activity"/>
    <property type="evidence" value="ECO:0007669"/>
    <property type="project" value="UniProtKB-KW"/>
</dbReference>
<keyword evidence="4 7" id="KW-0863">Zinc-finger</keyword>
<keyword evidence="3" id="KW-0677">Repeat</keyword>
<dbReference type="SMART" id="SM00356">
    <property type="entry name" value="ZnF_C3H1"/>
    <property type="match status" value="3"/>
</dbReference>
<dbReference type="PROSITE" id="PS51873">
    <property type="entry name" value="TRIAD"/>
    <property type="match status" value="1"/>
</dbReference>
<evidence type="ECO:0000313" key="12">
    <source>
        <dbReference type="EMBL" id="EMR82419.1"/>
    </source>
</evidence>
<evidence type="ECO:0000256" key="6">
    <source>
        <dbReference type="ARBA" id="ARBA00022833"/>
    </source>
</evidence>
<dbReference type="CDD" id="cd20335">
    <property type="entry name" value="BRcat_RBR"/>
    <property type="match status" value="1"/>
</dbReference>
<evidence type="ECO:0000259" key="10">
    <source>
        <dbReference type="PROSITE" id="PS50865"/>
    </source>
</evidence>
<evidence type="ECO:0000256" key="3">
    <source>
        <dbReference type="ARBA" id="ARBA00022737"/>
    </source>
</evidence>
<protein>
    <submittedName>
        <fullName evidence="12">Putative mynd finger family protein</fullName>
    </submittedName>
</protein>
<proteinExistence type="predicted"/>
<dbReference type="InterPro" id="IPR044066">
    <property type="entry name" value="TRIAD_supradom"/>
</dbReference>
<feature type="domain" description="RING-type" evidence="11">
    <location>
        <begin position="1260"/>
        <end position="1463"/>
    </location>
</feature>
<dbReference type="CDD" id="cd16449">
    <property type="entry name" value="RING-HC"/>
    <property type="match status" value="1"/>
</dbReference>
<feature type="domain" description="C3H1-type" evidence="9">
    <location>
        <begin position="605"/>
        <end position="632"/>
    </location>
</feature>
<dbReference type="STRING" id="1290391.M7TMQ8"/>
<dbReference type="HOGENOM" id="CLU_250624_0_0_1"/>
<dbReference type="GO" id="GO:0003676">
    <property type="term" value="F:nucleic acid binding"/>
    <property type="evidence" value="ECO:0007669"/>
    <property type="project" value="InterPro"/>
</dbReference>
<feature type="zinc finger region" description="C3H1-type" evidence="8">
    <location>
        <begin position="674"/>
        <end position="701"/>
    </location>
</feature>
<dbReference type="PANTHER" id="PTHR24150:SF14">
    <property type="entry name" value="MYND-TYPE DOMAIN-CONTAINING PROTEIN"/>
    <property type="match status" value="1"/>
</dbReference>
<dbReference type="OrthoDB" id="10009520at2759"/>